<dbReference type="AlphaFoldDB" id="A0A7W0HNN3"/>
<evidence type="ECO:0000256" key="2">
    <source>
        <dbReference type="ARBA" id="ARBA00023015"/>
    </source>
</evidence>
<dbReference type="InterPro" id="IPR013324">
    <property type="entry name" value="RNA_pol_sigma_r3/r4-like"/>
</dbReference>
<dbReference type="FunFam" id="1.10.601.10:FF:000001">
    <property type="entry name" value="RNA polymerase sigma factor SigA"/>
    <property type="match status" value="1"/>
</dbReference>
<dbReference type="SUPFAM" id="SSF88946">
    <property type="entry name" value="Sigma2 domain of RNA polymerase sigma factors"/>
    <property type="match status" value="1"/>
</dbReference>
<dbReference type="PROSITE" id="PS00715">
    <property type="entry name" value="SIGMA70_1"/>
    <property type="match status" value="1"/>
</dbReference>
<dbReference type="NCBIfam" id="TIGR02937">
    <property type="entry name" value="sigma70-ECF"/>
    <property type="match status" value="1"/>
</dbReference>
<dbReference type="InterPro" id="IPR007627">
    <property type="entry name" value="RNA_pol_sigma70_r2"/>
</dbReference>
<name>A0A7W0HNN3_9ACTN</name>
<dbReference type="GO" id="GO:0006352">
    <property type="term" value="P:DNA-templated transcription initiation"/>
    <property type="evidence" value="ECO:0007669"/>
    <property type="project" value="InterPro"/>
</dbReference>
<dbReference type="InterPro" id="IPR014284">
    <property type="entry name" value="RNA_pol_sigma-70_dom"/>
</dbReference>
<sequence length="297" mass="33129">MRTKRQDSRDPLDRYLCEIGVIPLLTAEEEVDLARRIEAGVLARKLLDSGVTTGQADLEAVADDGERARSHMIQANLRLVVSVARRHIGQGLPMLDFIQEGNLGLIRAVEKFDYTKGYKFSTYAIWWIKQSIQRGLAGSARTIRLPVHVAEQLARYARIERQLSIRLGREPTVDELAREAGASPEEVNRLRALTQATVSLDVPIGDDGLVLGDLIEDEEEYGPEEIAVTRMAFDDLRRDVHRLPSAEARAVTLRFGLDDGLPKSMRQVADRLGLGPDRARRLIAQALARLREGHQAA</sequence>
<dbReference type="InterPro" id="IPR036388">
    <property type="entry name" value="WH-like_DNA-bd_sf"/>
</dbReference>
<accession>A0A7W0HNN3</accession>
<dbReference type="Pfam" id="PF00140">
    <property type="entry name" value="Sigma70_r1_2"/>
    <property type="match status" value="1"/>
</dbReference>
<dbReference type="PANTHER" id="PTHR30603">
    <property type="entry name" value="RNA POLYMERASE SIGMA FACTOR RPO"/>
    <property type="match status" value="1"/>
</dbReference>
<comment type="caution">
    <text evidence="7">The sequence shown here is derived from an EMBL/GenBank/DDBJ whole genome shotgun (WGS) entry which is preliminary data.</text>
</comment>
<dbReference type="InterPro" id="IPR009042">
    <property type="entry name" value="RNA_pol_sigma70_r1_2"/>
</dbReference>
<evidence type="ECO:0000256" key="4">
    <source>
        <dbReference type="ARBA" id="ARBA00023125"/>
    </source>
</evidence>
<dbReference type="PANTHER" id="PTHR30603:SF60">
    <property type="entry name" value="RNA POLYMERASE SIGMA FACTOR RPOD"/>
    <property type="match status" value="1"/>
</dbReference>
<evidence type="ECO:0000256" key="1">
    <source>
        <dbReference type="ARBA" id="ARBA00007788"/>
    </source>
</evidence>
<dbReference type="Pfam" id="PF04539">
    <property type="entry name" value="Sigma70_r3"/>
    <property type="match status" value="1"/>
</dbReference>
<dbReference type="GO" id="GO:0016987">
    <property type="term" value="F:sigma factor activity"/>
    <property type="evidence" value="ECO:0007669"/>
    <property type="project" value="UniProtKB-KW"/>
</dbReference>
<dbReference type="GO" id="GO:0003677">
    <property type="term" value="F:DNA binding"/>
    <property type="evidence" value="ECO:0007669"/>
    <property type="project" value="UniProtKB-KW"/>
</dbReference>
<protein>
    <submittedName>
        <fullName evidence="7">RNA polymerase primary sigma factor/RNA polymerase nonessential primary-like sigma factor</fullName>
    </submittedName>
</protein>
<keyword evidence="4" id="KW-0238">DNA-binding</keyword>
<keyword evidence="2" id="KW-0805">Transcription regulation</keyword>
<keyword evidence="8" id="KW-1185">Reference proteome</keyword>
<dbReference type="PRINTS" id="PR00046">
    <property type="entry name" value="SIGMA70FCT"/>
</dbReference>
<dbReference type="InterPro" id="IPR007624">
    <property type="entry name" value="RNA_pol_sigma70_r3"/>
</dbReference>
<comment type="similarity">
    <text evidence="1">Belongs to the sigma-70 factor family.</text>
</comment>
<reference evidence="7 8" key="1">
    <citation type="submission" date="2020-07" db="EMBL/GenBank/DDBJ databases">
        <title>Genomic Encyclopedia of Type Strains, Phase IV (KMG-IV): sequencing the most valuable type-strain genomes for metagenomic binning, comparative biology and taxonomic classification.</title>
        <authorList>
            <person name="Goeker M."/>
        </authorList>
    </citation>
    <scope>NUCLEOTIDE SEQUENCE [LARGE SCALE GENOMIC DNA]</scope>
    <source>
        <strain evidence="7 8">DSM 45533</strain>
    </source>
</reference>
<proteinExistence type="inferred from homology"/>
<evidence type="ECO:0000256" key="3">
    <source>
        <dbReference type="ARBA" id="ARBA00023082"/>
    </source>
</evidence>
<dbReference type="InterPro" id="IPR013325">
    <property type="entry name" value="RNA_pol_sigma_r2"/>
</dbReference>
<dbReference type="InterPro" id="IPR000943">
    <property type="entry name" value="RNA_pol_sigma70"/>
</dbReference>
<dbReference type="RefSeq" id="WP_181608708.1">
    <property type="nucleotide sequence ID" value="NZ_BAABAM010000001.1"/>
</dbReference>
<keyword evidence="3" id="KW-0731">Sigma factor</keyword>
<evidence type="ECO:0000256" key="5">
    <source>
        <dbReference type="ARBA" id="ARBA00023163"/>
    </source>
</evidence>
<evidence type="ECO:0000259" key="6">
    <source>
        <dbReference type="PROSITE" id="PS00715"/>
    </source>
</evidence>
<dbReference type="InterPro" id="IPR007630">
    <property type="entry name" value="RNA_pol_sigma70_r4"/>
</dbReference>
<keyword evidence="5" id="KW-0804">Transcription</keyword>
<dbReference type="Gene3D" id="1.10.10.10">
    <property type="entry name" value="Winged helix-like DNA-binding domain superfamily/Winged helix DNA-binding domain"/>
    <property type="match status" value="2"/>
</dbReference>
<evidence type="ECO:0000313" key="8">
    <source>
        <dbReference type="Proteomes" id="UP000530928"/>
    </source>
</evidence>
<organism evidence="7 8">
    <name type="scientific">Nonomuraea soli</name>
    <dbReference type="NCBI Taxonomy" id="1032476"/>
    <lineage>
        <taxon>Bacteria</taxon>
        <taxon>Bacillati</taxon>
        <taxon>Actinomycetota</taxon>
        <taxon>Actinomycetes</taxon>
        <taxon>Streptosporangiales</taxon>
        <taxon>Streptosporangiaceae</taxon>
        <taxon>Nonomuraea</taxon>
    </lineage>
</organism>
<feature type="domain" description="RNA polymerase sigma-70" evidence="6">
    <location>
        <begin position="96"/>
        <end position="109"/>
    </location>
</feature>
<dbReference type="EMBL" id="JACDUR010000001">
    <property type="protein sequence ID" value="MBA2889975.1"/>
    <property type="molecule type" value="Genomic_DNA"/>
</dbReference>
<dbReference type="Proteomes" id="UP000530928">
    <property type="component" value="Unassembled WGS sequence"/>
</dbReference>
<dbReference type="Pfam" id="PF04545">
    <property type="entry name" value="Sigma70_r4"/>
    <property type="match status" value="1"/>
</dbReference>
<gene>
    <name evidence="7" type="ORF">HNR30_001310</name>
</gene>
<dbReference type="Gene3D" id="1.10.601.10">
    <property type="entry name" value="RNA Polymerase Primary Sigma Factor"/>
    <property type="match status" value="2"/>
</dbReference>
<evidence type="ECO:0000313" key="7">
    <source>
        <dbReference type="EMBL" id="MBA2889975.1"/>
    </source>
</evidence>
<dbReference type="InterPro" id="IPR050239">
    <property type="entry name" value="Sigma-70_RNA_pol_init_factors"/>
</dbReference>
<dbReference type="SUPFAM" id="SSF88659">
    <property type="entry name" value="Sigma3 and sigma4 domains of RNA polymerase sigma factors"/>
    <property type="match status" value="2"/>
</dbReference>
<dbReference type="Pfam" id="PF04542">
    <property type="entry name" value="Sigma70_r2"/>
    <property type="match status" value="1"/>
</dbReference>